<organism evidence="8 10">
    <name type="scientific">Tetradesmus obliquus</name>
    <name type="common">Green alga</name>
    <name type="synonym">Acutodesmus obliquus</name>
    <dbReference type="NCBI Taxonomy" id="3088"/>
    <lineage>
        <taxon>Eukaryota</taxon>
        <taxon>Viridiplantae</taxon>
        <taxon>Chlorophyta</taxon>
        <taxon>core chlorophytes</taxon>
        <taxon>Chlorophyceae</taxon>
        <taxon>CS clade</taxon>
        <taxon>Sphaeropleales</taxon>
        <taxon>Scenedesmaceae</taxon>
        <taxon>Tetradesmus</taxon>
    </lineage>
</organism>
<dbReference type="Gene3D" id="3.40.50.150">
    <property type="entry name" value="Vaccinia Virus protein VP39"/>
    <property type="match status" value="1"/>
</dbReference>
<accession>A0A383VHI8</accession>
<dbReference type="InterPro" id="IPR007757">
    <property type="entry name" value="MT-A70-like"/>
</dbReference>
<evidence type="ECO:0000313" key="10">
    <source>
        <dbReference type="Proteomes" id="UP000256970"/>
    </source>
</evidence>
<keyword evidence="3" id="KW-0808">Transferase</keyword>
<feature type="compositionally biased region" description="Basic and acidic residues" evidence="7">
    <location>
        <begin position="1"/>
        <end position="19"/>
    </location>
</feature>
<evidence type="ECO:0000313" key="8">
    <source>
        <dbReference type="EMBL" id="SZX63846.1"/>
    </source>
</evidence>
<feature type="region of interest" description="Disordered" evidence="7">
    <location>
        <begin position="81"/>
        <end position="123"/>
    </location>
</feature>
<feature type="compositionally biased region" description="Low complexity" evidence="7">
    <location>
        <begin position="20"/>
        <end position="33"/>
    </location>
</feature>
<feature type="compositionally biased region" description="Low complexity" evidence="7">
    <location>
        <begin position="94"/>
        <end position="104"/>
    </location>
</feature>
<dbReference type="STRING" id="3088.A0A383VHI8"/>
<dbReference type="PROSITE" id="PS51143">
    <property type="entry name" value="MT_A70"/>
    <property type="match status" value="1"/>
</dbReference>
<evidence type="ECO:0000256" key="7">
    <source>
        <dbReference type="SAM" id="MobiDB-lite"/>
    </source>
</evidence>
<keyword evidence="10" id="KW-1185">Reference proteome</keyword>
<dbReference type="AlphaFoldDB" id="A0A383VHI8"/>
<keyword evidence="4" id="KW-0949">S-adenosyl-L-methionine</keyword>
<dbReference type="GO" id="GO:0001734">
    <property type="term" value="F:mRNA m(6)A methyltransferase activity"/>
    <property type="evidence" value="ECO:0007669"/>
    <property type="project" value="UniProtKB-EC"/>
</dbReference>
<dbReference type="SUPFAM" id="SSF53335">
    <property type="entry name" value="S-adenosyl-L-methionine-dependent methyltransferases"/>
    <property type="match status" value="1"/>
</dbReference>
<dbReference type="EC" id="2.1.1.348" evidence="1"/>
<protein>
    <recommendedName>
        <fullName evidence="1">mRNA m(6)A methyltransferase</fullName>
        <ecNumber evidence="1">2.1.1.348</ecNumber>
    </recommendedName>
</protein>
<evidence type="ECO:0000256" key="2">
    <source>
        <dbReference type="ARBA" id="ARBA00022603"/>
    </source>
</evidence>
<dbReference type="Proteomes" id="UP000256970">
    <property type="component" value="Unassembled WGS sequence"/>
</dbReference>
<proteinExistence type="inferred from homology"/>
<dbReference type="PANTHER" id="PTHR12829">
    <property type="entry name" value="N6-ADENOSINE-METHYLTRANSFERASE"/>
    <property type="match status" value="1"/>
</dbReference>
<dbReference type="Pfam" id="PF05063">
    <property type="entry name" value="MT-A70"/>
    <property type="match status" value="2"/>
</dbReference>
<name>A0A383VHI8_TETOB</name>
<evidence type="ECO:0000256" key="5">
    <source>
        <dbReference type="ARBA" id="ARBA00048957"/>
    </source>
</evidence>
<sequence length="447" mass="47831">MEHQEPSHNIQHEQQRQEEPQQQQQRQPSAALSEALTAANALLLASLSVGQVPCTDDEQLLQQIAAYRASIQDISRRLETQEGGFTPGTNTDAQQQQQQQEQQQPHGDTAAAAAEPGSNDAAPLAELGEEGVDYTVGSAEDLDPSEWQVPPHCIPIHANVTTFDWPSLYNITSFDVIMMDPPWQLATANPTRGVALGYSQLSDQDICQLPVPQLQAESGFLFVWVINSKYAFTLQLFEKWGYTLVDEIVWVKMTVNRRLAKSHGYYLQHAKEVCMVAVKNTPSSSTGSSCRSSHTPADMPQSTAAAAAAAERCSGSTAAAAAAAAAVAALQRQPRSSSSLAALAGRGVGSDVIFSERRGQSQKPEEIYELIEALVPGGRYLEIFARKNNLRNYWVSIGNEVTGTGLPEEDLRAFKHSNSIPGAVYGRGSGGASAAAGGTAAAAAAGK</sequence>
<dbReference type="GO" id="GO:0036396">
    <property type="term" value="C:RNA N6-methyladenosine methyltransferase complex"/>
    <property type="evidence" value="ECO:0007669"/>
    <property type="project" value="TreeGrafter"/>
</dbReference>
<comment type="catalytic activity">
    <reaction evidence="5">
        <text>an adenosine in mRNA + S-adenosyl-L-methionine = an N(6)-methyladenosine in mRNA + S-adenosyl-L-homocysteine + H(+)</text>
        <dbReference type="Rhea" id="RHEA:55584"/>
        <dbReference type="Rhea" id="RHEA-COMP:12414"/>
        <dbReference type="Rhea" id="RHEA-COMP:12417"/>
        <dbReference type="ChEBI" id="CHEBI:15378"/>
        <dbReference type="ChEBI" id="CHEBI:57856"/>
        <dbReference type="ChEBI" id="CHEBI:59789"/>
        <dbReference type="ChEBI" id="CHEBI:74411"/>
        <dbReference type="ChEBI" id="CHEBI:74449"/>
        <dbReference type="EC" id="2.1.1.348"/>
    </reaction>
</comment>
<dbReference type="GO" id="GO:0032259">
    <property type="term" value="P:methylation"/>
    <property type="evidence" value="ECO:0007669"/>
    <property type="project" value="UniProtKB-KW"/>
</dbReference>
<dbReference type="InterPro" id="IPR029063">
    <property type="entry name" value="SAM-dependent_MTases_sf"/>
</dbReference>
<dbReference type="EMBL" id="FNXT01000348">
    <property type="protein sequence ID" value="SZX63846.1"/>
    <property type="molecule type" value="Genomic_DNA"/>
</dbReference>
<dbReference type="EMBL" id="FNXT01001188">
    <property type="protein sequence ID" value="SZX73354.1"/>
    <property type="molecule type" value="Genomic_DNA"/>
</dbReference>
<keyword evidence="2" id="KW-0489">Methyltransferase</keyword>
<evidence type="ECO:0000256" key="6">
    <source>
        <dbReference type="PROSITE-ProRule" id="PRU00489"/>
    </source>
</evidence>
<evidence type="ECO:0000256" key="1">
    <source>
        <dbReference type="ARBA" id="ARBA00012160"/>
    </source>
</evidence>
<comment type="similarity">
    <text evidence="6">Belongs to the MT-A70-like family.</text>
</comment>
<gene>
    <name evidence="9" type="ORF">BQ4739_LOCUS13456</name>
    <name evidence="8" type="ORF">BQ4739_LOCUS4387</name>
</gene>
<evidence type="ECO:0000313" key="9">
    <source>
        <dbReference type="EMBL" id="SZX73354.1"/>
    </source>
</evidence>
<evidence type="ECO:0000256" key="4">
    <source>
        <dbReference type="ARBA" id="ARBA00022691"/>
    </source>
</evidence>
<dbReference type="PANTHER" id="PTHR12829:SF7">
    <property type="entry name" value="N6-ADENOSINE-METHYLTRANSFERASE CATALYTIC SUBUNIT"/>
    <property type="match status" value="1"/>
</dbReference>
<reference evidence="8 10" key="1">
    <citation type="submission" date="2016-10" db="EMBL/GenBank/DDBJ databases">
        <authorList>
            <person name="Cai Z."/>
        </authorList>
    </citation>
    <scope>NUCLEOTIDE SEQUENCE [LARGE SCALE GENOMIC DNA]</scope>
</reference>
<dbReference type="GO" id="GO:0005634">
    <property type="term" value="C:nucleus"/>
    <property type="evidence" value="ECO:0007669"/>
    <property type="project" value="TreeGrafter"/>
</dbReference>
<evidence type="ECO:0000256" key="3">
    <source>
        <dbReference type="ARBA" id="ARBA00022679"/>
    </source>
</evidence>
<feature type="region of interest" description="Disordered" evidence="7">
    <location>
        <begin position="1"/>
        <end position="33"/>
    </location>
</feature>